<proteinExistence type="predicted"/>
<reference evidence="2" key="1">
    <citation type="journal article" date="2011" name="Nat. Genet.">
        <title>The Arabidopsis lyrata genome sequence and the basis of rapid genome size change.</title>
        <authorList>
            <person name="Hu T.T."/>
            <person name="Pattyn P."/>
            <person name="Bakker E.G."/>
            <person name="Cao J."/>
            <person name="Cheng J.-F."/>
            <person name="Clark R.M."/>
            <person name="Fahlgren N."/>
            <person name="Fawcett J.A."/>
            <person name="Grimwood J."/>
            <person name="Gundlach H."/>
            <person name="Haberer G."/>
            <person name="Hollister J.D."/>
            <person name="Ossowski S."/>
            <person name="Ottilar R.P."/>
            <person name="Salamov A.A."/>
            <person name="Schneeberger K."/>
            <person name="Spannagl M."/>
            <person name="Wang X."/>
            <person name="Yang L."/>
            <person name="Nasrallah M.E."/>
            <person name="Bergelson J."/>
            <person name="Carrington J.C."/>
            <person name="Gaut B.S."/>
            <person name="Schmutz J."/>
            <person name="Mayer K.F.X."/>
            <person name="Van de Peer Y."/>
            <person name="Grigoriev I.V."/>
            <person name="Nordborg M."/>
            <person name="Weigel D."/>
            <person name="Guo Y.-L."/>
        </authorList>
    </citation>
    <scope>NUCLEOTIDE SEQUENCE [LARGE SCALE GENOMIC DNA]</scope>
    <source>
        <strain evidence="2">cv. MN47</strain>
    </source>
</reference>
<name>D7LEE2_ARALL</name>
<protein>
    <submittedName>
        <fullName evidence="1">Uncharacterized protein</fullName>
    </submittedName>
</protein>
<organism evidence="2">
    <name type="scientific">Arabidopsis lyrata subsp. lyrata</name>
    <name type="common">Lyre-leaved rock-cress</name>
    <dbReference type="NCBI Taxonomy" id="81972"/>
    <lineage>
        <taxon>Eukaryota</taxon>
        <taxon>Viridiplantae</taxon>
        <taxon>Streptophyta</taxon>
        <taxon>Embryophyta</taxon>
        <taxon>Tracheophyta</taxon>
        <taxon>Spermatophyta</taxon>
        <taxon>Magnoliopsida</taxon>
        <taxon>eudicotyledons</taxon>
        <taxon>Gunneridae</taxon>
        <taxon>Pentapetalae</taxon>
        <taxon>rosids</taxon>
        <taxon>malvids</taxon>
        <taxon>Brassicales</taxon>
        <taxon>Brassicaceae</taxon>
        <taxon>Camelineae</taxon>
        <taxon>Arabidopsis</taxon>
    </lineage>
</organism>
<dbReference type="Gramene" id="fgenesh1_pg.C_scaffold_4002127">
    <property type="protein sequence ID" value="fgenesh1_pg.C_scaffold_4002127"/>
    <property type="gene ID" value="fgenesh1_pg.C_scaffold_4002127"/>
</dbReference>
<dbReference type="SUPFAM" id="SSF57850">
    <property type="entry name" value="RING/U-box"/>
    <property type="match status" value="1"/>
</dbReference>
<dbReference type="Gene3D" id="3.30.40.10">
    <property type="entry name" value="Zinc/RING finger domain, C3HC4 (zinc finger)"/>
    <property type="match status" value="1"/>
</dbReference>
<dbReference type="AlphaFoldDB" id="D7LEE2"/>
<evidence type="ECO:0000313" key="2">
    <source>
        <dbReference type="Proteomes" id="UP000008694"/>
    </source>
</evidence>
<accession>D7LEE2</accession>
<evidence type="ECO:0000313" key="1">
    <source>
        <dbReference type="EMBL" id="EFH56095.1"/>
    </source>
</evidence>
<keyword evidence="2" id="KW-1185">Reference proteome</keyword>
<dbReference type="Proteomes" id="UP000008694">
    <property type="component" value="Unassembled WGS sequence"/>
</dbReference>
<dbReference type="HOGENOM" id="CLU_1104051_0_0_1"/>
<sequence length="252" mass="28198">MAFIQDLMLENVSSAVVKQRIITLANRLGIEENRSLFLLILYNWKEEDIIADLTSNANLSSMLRSSLPENDFHVAQNQLCSVCGFTGECGVLDCQHHACPHCLTDHVNTLLDAGNAVLICPAQGCNKFLNPSALSGLPILSRTKFTERILKDFITKVENPHPLVHLKRGLEFVWVNRGVLFTTGLAGAAAFGTNIVLNYRRKHPQTWRSLGIITKRGGILGWRRGLELEVDYVPFYVALRAILAEGREIRLY</sequence>
<dbReference type="EMBL" id="GL348716">
    <property type="protein sequence ID" value="EFH56095.1"/>
    <property type="molecule type" value="Genomic_DNA"/>
</dbReference>
<dbReference type="InterPro" id="IPR013083">
    <property type="entry name" value="Znf_RING/FYVE/PHD"/>
</dbReference>
<gene>
    <name evidence="1" type="ORF">ARALYDRAFT_345785</name>
</gene>